<dbReference type="PANTHER" id="PTHR14969">
    <property type="entry name" value="SPHINGOSINE-1-PHOSPHATE PHOSPHOHYDROLASE"/>
    <property type="match status" value="1"/>
</dbReference>
<keyword evidence="1" id="KW-0812">Transmembrane</keyword>
<dbReference type="InterPro" id="IPR000326">
    <property type="entry name" value="PAP2/HPO"/>
</dbReference>
<proteinExistence type="predicted"/>
<evidence type="ECO:0000259" key="2">
    <source>
        <dbReference type="SMART" id="SM00014"/>
    </source>
</evidence>
<organism evidence="3 4">
    <name type="scientific">candidate division WWE3 bacterium</name>
    <dbReference type="NCBI Taxonomy" id="2053526"/>
    <lineage>
        <taxon>Bacteria</taxon>
        <taxon>Katanobacteria</taxon>
    </lineage>
</organism>
<keyword evidence="1" id="KW-1133">Transmembrane helix</keyword>
<dbReference type="Pfam" id="PF01569">
    <property type="entry name" value="PAP2"/>
    <property type="match status" value="1"/>
</dbReference>
<dbReference type="EMBL" id="QZJF01000021">
    <property type="protein sequence ID" value="RJR26487.1"/>
    <property type="molecule type" value="Genomic_DNA"/>
</dbReference>
<feature type="domain" description="Phosphatidic acid phosphatase type 2/haloperoxidase" evidence="2">
    <location>
        <begin position="46"/>
        <end position="158"/>
    </location>
</feature>
<feature type="transmembrane region" description="Helical" evidence="1">
    <location>
        <begin position="46"/>
        <end position="65"/>
    </location>
</feature>
<evidence type="ECO:0000313" key="3">
    <source>
        <dbReference type="EMBL" id="RJR26487.1"/>
    </source>
</evidence>
<feature type="transmembrane region" description="Helical" evidence="1">
    <location>
        <begin position="147"/>
        <end position="164"/>
    </location>
</feature>
<dbReference type="PANTHER" id="PTHR14969:SF13">
    <property type="entry name" value="AT30094P"/>
    <property type="match status" value="1"/>
</dbReference>
<evidence type="ECO:0000256" key="1">
    <source>
        <dbReference type="SAM" id="Phobius"/>
    </source>
</evidence>
<name>A0A3A4ZI21_UNCKA</name>
<evidence type="ECO:0000313" key="4">
    <source>
        <dbReference type="Proteomes" id="UP000265540"/>
    </source>
</evidence>
<dbReference type="Gene3D" id="1.20.144.10">
    <property type="entry name" value="Phosphatidic acid phosphatase type 2/haloperoxidase"/>
    <property type="match status" value="1"/>
</dbReference>
<reference evidence="3 4" key="1">
    <citation type="journal article" date="2017" name="ISME J.">
        <title>Energy and carbon metabolisms in a deep terrestrial subsurface fluid microbial community.</title>
        <authorList>
            <person name="Momper L."/>
            <person name="Jungbluth S.P."/>
            <person name="Lee M.D."/>
            <person name="Amend J.P."/>
        </authorList>
    </citation>
    <scope>NUCLEOTIDE SEQUENCE [LARGE SCALE GENOMIC DNA]</scope>
    <source>
        <strain evidence="3">SURF_46</strain>
    </source>
</reference>
<protein>
    <submittedName>
        <fullName evidence="3">Phosphatase PAP2 family protein</fullName>
    </submittedName>
</protein>
<accession>A0A3A4ZI21</accession>
<dbReference type="SUPFAM" id="SSF48317">
    <property type="entry name" value="Acid phosphatase/Vanadium-dependent haloperoxidase"/>
    <property type="match status" value="1"/>
</dbReference>
<dbReference type="InterPro" id="IPR036938">
    <property type="entry name" value="PAP2/HPO_sf"/>
</dbReference>
<dbReference type="AlphaFoldDB" id="A0A3A4ZI21"/>
<sequence length="173" mass="19943">MESINNFIYLQLRFISNFGESLLFMVPLALLLSAFLLKIKKINEGLLVLVSLLSYPYSVILKHLFQIHRPDTASYTDLINKFSFPSSHVVVYTVFFGYLLYITLRNPGIDKFVRFFIVLFSIYFISLVGVSRVVLGEHWVSDAIGGYLFGAVYLVILIYLDIRLHKSMTKNQK</sequence>
<feature type="transmembrane region" description="Helical" evidence="1">
    <location>
        <begin position="85"/>
        <end position="104"/>
    </location>
</feature>
<dbReference type="Proteomes" id="UP000265540">
    <property type="component" value="Unassembled WGS sequence"/>
</dbReference>
<feature type="transmembrane region" description="Helical" evidence="1">
    <location>
        <begin position="116"/>
        <end position="135"/>
    </location>
</feature>
<gene>
    <name evidence="3" type="ORF">C4561_05055</name>
</gene>
<comment type="caution">
    <text evidence="3">The sequence shown here is derived from an EMBL/GenBank/DDBJ whole genome shotgun (WGS) entry which is preliminary data.</text>
</comment>
<keyword evidence="1" id="KW-0472">Membrane</keyword>
<dbReference type="SMART" id="SM00014">
    <property type="entry name" value="acidPPc"/>
    <property type="match status" value="1"/>
</dbReference>